<evidence type="ECO:0000313" key="6">
    <source>
        <dbReference type="Proteomes" id="UP000192247"/>
    </source>
</evidence>
<protein>
    <submittedName>
        <fullName evidence="5">1-phosphatidylinositol 4</fullName>
    </submittedName>
</protein>
<dbReference type="Gene3D" id="1.10.238.10">
    <property type="entry name" value="EF-hand"/>
    <property type="match status" value="2"/>
</dbReference>
<dbReference type="SUPFAM" id="SSF47473">
    <property type="entry name" value="EF-hand"/>
    <property type="match status" value="1"/>
</dbReference>
<comment type="subcellular location">
    <subcellularLocation>
        <location evidence="1">Cytoplasm</location>
    </subcellularLocation>
</comment>
<dbReference type="AlphaFoldDB" id="A0A1V9X8K4"/>
<dbReference type="InParanoid" id="A0A1V9X8K4"/>
<dbReference type="InterPro" id="IPR015359">
    <property type="entry name" value="PLC_EF-hand-like"/>
</dbReference>
<comment type="caution">
    <text evidence="5">The sequence shown here is derived from an EMBL/GenBank/DDBJ whole genome shotgun (WGS) entry which is preliminary data.</text>
</comment>
<accession>A0A1V9X8K4</accession>
<dbReference type="PANTHER" id="PTHR10336">
    <property type="entry name" value="PHOSPHOINOSITIDE-SPECIFIC PHOSPHOLIPASE C FAMILY PROTEIN"/>
    <property type="match status" value="1"/>
</dbReference>
<dbReference type="STRING" id="418985.A0A1V9X8K4"/>
<dbReference type="FunFam" id="1.10.238.10:FF:000005">
    <property type="entry name" value="Phosphoinositide phospholipase C"/>
    <property type="match status" value="1"/>
</dbReference>
<dbReference type="Pfam" id="PF09279">
    <property type="entry name" value="EF-hand_like"/>
    <property type="match status" value="1"/>
</dbReference>
<keyword evidence="3" id="KW-0807">Transducer</keyword>
<proteinExistence type="predicted"/>
<dbReference type="EMBL" id="MNPL01020011">
    <property type="protein sequence ID" value="OQR69736.1"/>
    <property type="molecule type" value="Genomic_DNA"/>
</dbReference>
<dbReference type="GO" id="GO:0035556">
    <property type="term" value="P:intracellular signal transduction"/>
    <property type="evidence" value="ECO:0007669"/>
    <property type="project" value="InterPro"/>
</dbReference>
<reference evidence="5 6" key="1">
    <citation type="journal article" date="2017" name="Gigascience">
        <title>Draft genome of the honey bee ectoparasitic mite, Tropilaelaps mercedesae, is shaped by the parasitic life history.</title>
        <authorList>
            <person name="Dong X."/>
            <person name="Armstrong S.D."/>
            <person name="Xia D."/>
            <person name="Makepeace B.L."/>
            <person name="Darby A.C."/>
            <person name="Kadowaki T."/>
        </authorList>
    </citation>
    <scope>NUCLEOTIDE SEQUENCE [LARGE SCALE GENOMIC DNA]</scope>
    <source>
        <strain evidence="5">Wuxi-XJTLU</strain>
    </source>
</reference>
<dbReference type="InterPro" id="IPR011992">
    <property type="entry name" value="EF-hand-dom_pair"/>
</dbReference>
<dbReference type="GO" id="GO:0005737">
    <property type="term" value="C:cytoplasm"/>
    <property type="evidence" value="ECO:0007669"/>
    <property type="project" value="UniProtKB-SubCell"/>
</dbReference>
<evidence type="ECO:0000259" key="4">
    <source>
        <dbReference type="PROSITE" id="PS50222"/>
    </source>
</evidence>
<dbReference type="InterPro" id="IPR002048">
    <property type="entry name" value="EF_hand_dom"/>
</dbReference>
<evidence type="ECO:0000256" key="1">
    <source>
        <dbReference type="ARBA" id="ARBA00004496"/>
    </source>
</evidence>
<keyword evidence="2" id="KW-0963">Cytoplasm</keyword>
<gene>
    <name evidence="5" type="ORF">BIW11_04304</name>
</gene>
<feature type="domain" description="EF-hand" evidence="4">
    <location>
        <begin position="53"/>
        <end position="88"/>
    </location>
</feature>
<dbReference type="PROSITE" id="PS50222">
    <property type="entry name" value="EF_HAND_2"/>
    <property type="match status" value="1"/>
</dbReference>
<evidence type="ECO:0000256" key="3">
    <source>
        <dbReference type="ARBA" id="ARBA00023224"/>
    </source>
</evidence>
<dbReference type="Proteomes" id="UP000192247">
    <property type="component" value="Unassembled WGS sequence"/>
</dbReference>
<sequence>MVWNLRQIFGIEWFLAKFRRKRTRSVASPDEDWTRALLHLEAAYRSSLQRCHDFDQWLKGHFERADRDNNGFINFRECMKLFRQMNYFPKRNDLQSHFKDASNGERLLDRKRFVDVFNSMQTRVDICELFNVYKSKDSSFMGPEELQNFLRQEQMEECSIEACQVIITDLTKDRYKGWGHEDKLTMRGFEAFLLSDEQSIFDPERVEICCAVILGDRISLEDGNQQIQDVGGHTSHDYLSYELVPWV</sequence>
<organism evidence="5 6">
    <name type="scientific">Tropilaelaps mercedesae</name>
    <dbReference type="NCBI Taxonomy" id="418985"/>
    <lineage>
        <taxon>Eukaryota</taxon>
        <taxon>Metazoa</taxon>
        <taxon>Ecdysozoa</taxon>
        <taxon>Arthropoda</taxon>
        <taxon>Chelicerata</taxon>
        <taxon>Arachnida</taxon>
        <taxon>Acari</taxon>
        <taxon>Parasitiformes</taxon>
        <taxon>Mesostigmata</taxon>
        <taxon>Gamasina</taxon>
        <taxon>Dermanyssoidea</taxon>
        <taxon>Laelapidae</taxon>
        <taxon>Tropilaelaps</taxon>
    </lineage>
</organism>
<dbReference type="GO" id="GO:0005509">
    <property type="term" value="F:calcium ion binding"/>
    <property type="evidence" value="ECO:0007669"/>
    <property type="project" value="InterPro"/>
</dbReference>
<dbReference type="OrthoDB" id="269822at2759"/>
<name>A0A1V9X8K4_9ACAR</name>
<dbReference type="GO" id="GO:0004435">
    <property type="term" value="F:phosphatidylinositol-4,5-bisphosphate phospholipase C activity"/>
    <property type="evidence" value="ECO:0007669"/>
    <property type="project" value="TreeGrafter"/>
</dbReference>
<dbReference type="InterPro" id="IPR001192">
    <property type="entry name" value="PI-PLC_fam"/>
</dbReference>
<evidence type="ECO:0000313" key="5">
    <source>
        <dbReference type="EMBL" id="OQR69736.1"/>
    </source>
</evidence>
<evidence type="ECO:0000256" key="2">
    <source>
        <dbReference type="ARBA" id="ARBA00022490"/>
    </source>
</evidence>
<keyword evidence="6" id="KW-1185">Reference proteome</keyword>